<keyword evidence="2" id="KW-0472">Membrane</keyword>
<dbReference type="PANTHER" id="PTHR21113:SF4">
    <property type="entry name" value="CHITIN-BINDING TYPE-4 DOMAIN-CONTAINING PROTEIN"/>
    <property type="match status" value="1"/>
</dbReference>
<keyword evidence="2" id="KW-1133">Transmembrane helix</keyword>
<feature type="compositionally biased region" description="Low complexity" evidence="1">
    <location>
        <begin position="333"/>
        <end position="346"/>
    </location>
</feature>
<dbReference type="Pfam" id="PF03067">
    <property type="entry name" value="LPMO_10"/>
    <property type="match status" value="1"/>
</dbReference>
<dbReference type="EMBL" id="VIIS01000321">
    <property type="protein sequence ID" value="KAF0310294.1"/>
    <property type="molecule type" value="Genomic_DNA"/>
</dbReference>
<keyword evidence="5" id="KW-1185">Reference proteome</keyword>
<sequence>MPRPNEAGGMYGRGEIVRTYAAGSSIPVGVELTANHKGYFEMRVCPVNSNARPATQRCLDRYKLQLSDGGGVRYYPQPAWNGKIQLRYRLPADLTCRQCVFQWRYVAGNNWGTCGNGTEGIGCGPQEEFRACADVRIVDEAGEFDETRYDWADGELGGTVPPSDERQALVAETIAAVVLGVLGALAFFVGVCCWALARRRGTRNNKKKRGVTFGRQIFLISNPTLTRNGKLSKPTAAVSPSGPVGAPGDTSAILEVSSSDGSTGSRGGGAPLQFAADDQSPEPPVAPRRKRTARSPAGEKPAQESAQELEQDPRRAGAHLHISRPTQVTVNGVSVVPDPMPDVVTH</sequence>
<feature type="transmembrane region" description="Helical" evidence="2">
    <location>
        <begin position="174"/>
        <end position="197"/>
    </location>
</feature>
<protein>
    <recommendedName>
        <fullName evidence="3">Chitin-binding type-4 domain-containing protein</fullName>
    </recommendedName>
</protein>
<feature type="region of interest" description="Disordered" evidence="1">
    <location>
        <begin position="229"/>
        <end position="346"/>
    </location>
</feature>
<evidence type="ECO:0000259" key="3">
    <source>
        <dbReference type="Pfam" id="PF03067"/>
    </source>
</evidence>
<evidence type="ECO:0000313" key="5">
    <source>
        <dbReference type="Proteomes" id="UP000440578"/>
    </source>
</evidence>
<dbReference type="Proteomes" id="UP000440578">
    <property type="component" value="Unassembled WGS sequence"/>
</dbReference>
<organism evidence="4 5">
    <name type="scientific">Amphibalanus amphitrite</name>
    <name type="common">Striped barnacle</name>
    <name type="synonym">Balanus amphitrite</name>
    <dbReference type="NCBI Taxonomy" id="1232801"/>
    <lineage>
        <taxon>Eukaryota</taxon>
        <taxon>Metazoa</taxon>
        <taxon>Ecdysozoa</taxon>
        <taxon>Arthropoda</taxon>
        <taxon>Crustacea</taxon>
        <taxon>Multicrustacea</taxon>
        <taxon>Cirripedia</taxon>
        <taxon>Thoracica</taxon>
        <taxon>Thoracicalcarea</taxon>
        <taxon>Balanomorpha</taxon>
        <taxon>Balanoidea</taxon>
        <taxon>Balanidae</taxon>
        <taxon>Amphibalaninae</taxon>
        <taxon>Amphibalanus</taxon>
    </lineage>
</organism>
<evidence type="ECO:0000313" key="4">
    <source>
        <dbReference type="EMBL" id="KAF0310294.1"/>
    </source>
</evidence>
<name>A0A6A4X2P3_AMPAM</name>
<reference evidence="4 5" key="1">
    <citation type="submission" date="2019-07" db="EMBL/GenBank/DDBJ databases">
        <title>Draft genome assembly of a fouling barnacle, Amphibalanus amphitrite (Darwin, 1854): The first reference genome for Thecostraca.</title>
        <authorList>
            <person name="Kim W."/>
        </authorList>
    </citation>
    <scope>NUCLEOTIDE SEQUENCE [LARGE SCALE GENOMIC DNA]</scope>
    <source>
        <strain evidence="4">SNU_AA5</strain>
        <tissue evidence="4">Soma without cirri and trophi</tissue>
    </source>
</reference>
<comment type="caution">
    <text evidence="4">The sequence shown here is derived from an EMBL/GenBank/DDBJ whole genome shotgun (WGS) entry which is preliminary data.</text>
</comment>
<keyword evidence="2" id="KW-0812">Transmembrane</keyword>
<dbReference type="OrthoDB" id="64893at2759"/>
<dbReference type="PANTHER" id="PTHR21113">
    <property type="entry name" value="AGAP001705-PA"/>
    <property type="match status" value="1"/>
</dbReference>
<proteinExistence type="predicted"/>
<dbReference type="InterPro" id="IPR004302">
    <property type="entry name" value="Cellulose/chitin-bd_N"/>
</dbReference>
<evidence type="ECO:0000256" key="1">
    <source>
        <dbReference type="SAM" id="MobiDB-lite"/>
    </source>
</evidence>
<dbReference type="AlphaFoldDB" id="A0A6A4X2P3"/>
<gene>
    <name evidence="4" type="ORF">FJT64_018679</name>
</gene>
<feature type="domain" description="Chitin-binding type-4" evidence="3">
    <location>
        <begin position="18"/>
        <end position="135"/>
    </location>
</feature>
<evidence type="ECO:0000256" key="2">
    <source>
        <dbReference type="SAM" id="Phobius"/>
    </source>
</evidence>
<accession>A0A6A4X2P3</accession>